<dbReference type="RefSeq" id="WP_084353933.1">
    <property type="nucleotide sequence ID" value="NZ_FWYD01000017.1"/>
</dbReference>
<organism evidence="2 3">
    <name type="scientific">Primorskyibacter flagellatus</name>
    <dbReference type="NCBI Taxonomy" id="1387277"/>
    <lineage>
        <taxon>Bacteria</taxon>
        <taxon>Pseudomonadati</taxon>
        <taxon>Pseudomonadota</taxon>
        <taxon>Alphaproteobacteria</taxon>
        <taxon>Rhodobacterales</taxon>
        <taxon>Roseobacteraceae</taxon>
        <taxon>Primorskyibacter</taxon>
    </lineage>
</organism>
<gene>
    <name evidence="2" type="ORF">SAMN06295998_1174</name>
</gene>
<evidence type="ECO:0008006" key="4">
    <source>
        <dbReference type="Google" id="ProtNLM"/>
    </source>
</evidence>
<dbReference type="AlphaFoldDB" id="A0A1W2DQV7"/>
<proteinExistence type="predicted"/>
<dbReference type="InterPro" id="IPR006116">
    <property type="entry name" value="NT_2-5OAS_ClassI-CCAase"/>
</dbReference>
<dbReference type="GO" id="GO:0051607">
    <property type="term" value="P:defense response to virus"/>
    <property type="evidence" value="ECO:0007669"/>
    <property type="project" value="UniProtKB-KW"/>
</dbReference>
<dbReference type="InterPro" id="IPR043519">
    <property type="entry name" value="NT_sf"/>
</dbReference>
<name>A0A1W2DQV7_9RHOB</name>
<evidence type="ECO:0000256" key="1">
    <source>
        <dbReference type="ARBA" id="ARBA00023118"/>
    </source>
</evidence>
<dbReference type="Pfam" id="PF18144">
    <property type="entry name" value="SMODS"/>
    <property type="match status" value="1"/>
</dbReference>
<dbReference type="STRING" id="1387277.SAMN06295998_1174"/>
<dbReference type="Proteomes" id="UP000192330">
    <property type="component" value="Unassembled WGS sequence"/>
</dbReference>
<reference evidence="2 3" key="1">
    <citation type="submission" date="2017-04" db="EMBL/GenBank/DDBJ databases">
        <authorList>
            <person name="Afonso C.L."/>
            <person name="Miller P.J."/>
            <person name="Scott M.A."/>
            <person name="Spackman E."/>
            <person name="Goraichik I."/>
            <person name="Dimitrov K.M."/>
            <person name="Suarez D.L."/>
            <person name="Swayne D.E."/>
        </authorList>
    </citation>
    <scope>NUCLEOTIDE SEQUENCE [LARGE SCALE GENOMIC DNA]</scope>
    <source>
        <strain evidence="2 3">CGMCC 1.12644</strain>
    </source>
</reference>
<sequence length="337" mass="38031">MTPNARFTEFIKDITPSDTTVANCQRAHTSVRMALLNDDTFKGRVKRVFLGGSYKRFTAIRPTKKGETTERPDVDLYVVIEGHPWFADPAELMDELFAALNRARDELGVTKIKRNRCSIALSMNKADLDVSVLLDRQEDDLFRIGNRNTGEWYETDPEEHTDWSAAQNARCSGRFNPMTRMVKWARRQNKTVSRHPKSFGLEALIAPHISEMETHYGQLFHDWCDAFVNAYSFERMLGICPSLQDPAVPGGNILEGVTGDEFCAYYDKIKKHRDDSAKALEEGDQDKATDYWRRIFGDRFPKAKQSGQSTKSAAAAMSPLSFTSAKAAPSARPAKFA</sequence>
<keyword evidence="1" id="KW-0051">Antiviral defense</keyword>
<dbReference type="GO" id="GO:0016779">
    <property type="term" value="F:nucleotidyltransferase activity"/>
    <property type="evidence" value="ECO:0007669"/>
    <property type="project" value="InterPro"/>
</dbReference>
<evidence type="ECO:0000313" key="2">
    <source>
        <dbReference type="EMBL" id="SMC99783.1"/>
    </source>
</evidence>
<accession>A0A1W2DQV7</accession>
<protein>
    <recommendedName>
        <fullName evidence="4">Nucleotidyltransferase</fullName>
    </recommendedName>
</protein>
<dbReference type="EMBL" id="FWYD01000017">
    <property type="protein sequence ID" value="SMC99783.1"/>
    <property type="molecule type" value="Genomic_DNA"/>
</dbReference>
<dbReference type="SUPFAM" id="SSF81301">
    <property type="entry name" value="Nucleotidyltransferase"/>
    <property type="match status" value="1"/>
</dbReference>
<dbReference type="CDD" id="cd05400">
    <property type="entry name" value="NT_2-5OAS_ClassI-CCAase"/>
    <property type="match status" value="1"/>
</dbReference>
<keyword evidence="3" id="KW-1185">Reference proteome</keyword>
<evidence type="ECO:0000313" key="3">
    <source>
        <dbReference type="Proteomes" id="UP000192330"/>
    </source>
</evidence>